<feature type="region of interest" description="Disordered" evidence="8">
    <location>
        <begin position="1"/>
        <end position="22"/>
    </location>
</feature>
<evidence type="ECO:0000256" key="2">
    <source>
        <dbReference type="ARBA" id="ARBA00007935"/>
    </source>
</evidence>
<dbReference type="AlphaFoldDB" id="E5AN46"/>
<comment type="similarity">
    <text evidence="2">Belongs to the binding-protein-dependent transport system permease family. FecCD subfamily.</text>
</comment>
<evidence type="ECO:0000256" key="8">
    <source>
        <dbReference type="SAM" id="MobiDB-lite"/>
    </source>
</evidence>
<keyword evidence="5 9" id="KW-0812">Transmembrane</keyword>
<dbReference type="GO" id="GO:0005886">
    <property type="term" value="C:plasma membrane"/>
    <property type="evidence" value="ECO:0007669"/>
    <property type="project" value="UniProtKB-SubCell"/>
</dbReference>
<feature type="transmembrane region" description="Helical" evidence="9">
    <location>
        <begin position="171"/>
        <end position="193"/>
    </location>
</feature>
<dbReference type="Proteomes" id="UP000007437">
    <property type="component" value="Chromosome"/>
</dbReference>
<evidence type="ECO:0000313" key="11">
    <source>
        <dbReference type="Proteomes" id="UP000007437"/>
    </source>
</evidence>
<evidence type="ECO:0000256" key="1">
    <source>
        <dbReference type="ARBA" id="ARBA00004651"/>
    </source>
</evidence>
<name>E5AN46_MYCRK</name>
<dbReference type="PANTHER" id="PTHR30472:SF25">
    <property type="entry name" value="ABC TRANSPORTER PERMEASE PROTEIN MJ0876-RELATED"/>
    <property type="match status" value="1"/>
</dbReference>
<accession>E5AN46</accession>
<feature type="transmembrane region" description="Helical" evidence="9">
    <location>
        <begin position="213"/>
        <end position="233"/>
    </location>
</feature>
<organism evidence="10 11">
    <name type="scientific">Mycetohabitans rhizoxinica (strain DSM 19002 / CIP 109453 / HKI 454)</name>
    <name type="common">Paraburkholderia rhizoxinica</name>
    <dbReference type="NCBI Taxonomy" id="882378"/>
    <lineage>
        <taxon>Bacteria</taxon>
        <taxon>Pseudomonadati</taxon>
        <taxon>Pseudomonadota</taxon>
        <taxon>Betaproteobacteria</taxon>
        <taxon>Burkholderiales</taxon>
        <taxon>Burkholderiaceae</taxon>
        <taxon>Mycetohabitans</taxon>
    </lineage>
</organism>
<evidence type="ECO:0000256" key="6">
    <source>
        <dbReference type="ARBA" id="ARBA00022989"/>
    </source>
</evidence>
<dbReference type="SUPFAM" id="SSF81345">
    <property type="entry name" value="ABC transporter involved in vitamin B12 uptake, BtuC"/>
    <property type="match status" value="1"/>
</dbReference>
<protein>
    <submittedName>
        <fullName evidence="10">Transporter</fullName>
    </submittedName>
</protein>
<evidence type="ECO:0000313" key="10">
    <source>
        <dbReference type="EMBL" id="CBW74127.1"/>
    </source>
</evidence>
<feature type="transmembrane region" description="Helical" evidence="9">
    <location>
        <begin position="77"/>
        <end position="99"/>
    </location>
</feature>
<dbReference type="GO" id="GO:0022857">
    <property type="term" value="F:transmembrane transporter activity"/>
    <property type="evidence" value="ECO:0007669"/>
    <property type="project" value="InterPro"/>
</dbReference>
<keyword evidence="6 9" id="KW-1133">Transmembrane helix</keyword>
<reference evidence="10 11" key="1">
    <citation type="journal article" date="2011" name="J. Bacteriol.">
        <title>Complete genome sequence of Burkholderia rhizoxinica, an endosymbiont of Rhizopus microsporus.</title>
        <authorList>
            <person name="Lackner G."/>
            <person name="Moebius N."/>
            <person name="Partida-Martinez L."/>
            <person name="Hertweck C."/>
        </authorList>
    </citation>
    <scope>NUCLEOTIDE SEQUENCE [LARGE SCALE GENOMIC DNA]</scope>
    <source>
        <strain evidence="11">DSM 19002 / CIP 109453 / HKI 454</strain>
    </source>
</reference>
<evidence type="ECO:0000256" key="9">
    <source>
        <dbReference type="SAM" id="Phobius"/>
    </source>
</evidence>
<evidence type="ECO:0000256" key="5">
    <source>
        <dbReference type="ARBA" id="ARBA00022692"/>
    </source>
</evidence>
<dbReference type="CDD" id="cd06550">
    <property type="entry name" value="TM_ABC_iron-siderophores_like"/>
    <property type="match status" value="1"/>
</dbReference>
<dbReference type="eggNOG" id="COG0609">
    <property type="taxonomic scope" value="Bacteria"/>
</dbReference>
<proteinExistence type="inferred from homology"/>
<dbReference type="KEGG" id="brh:RBRH_03139"/>
<dbReference type="EMBL" id="FR687359">
    <property type="protein sequence ID" value="CBW74127.1"/>
    <property type="molecule type" value="Genomic_DNA"/>
</dbReference>
<dbReference type="PANTHER" id="PTHR30472">
    <property type="entry name" value="FERRIC ENTEROBACTIN TRANSPORT SYSTEM PERMEASE PROTEIN"/>
    <property type="match status" value="1"/>
</dbReference>
<keyword evidence="4" id="KW-1003">Cell membrane</keyword>
<feature type="compositionally biased region" description="Low complexity" evidence="8">
    <location>
        <begin position="12"/>
        <end position="22"/>
    </location>
</feature>
<dbReference type="STRING" id="882378.RBRH_03139"/>
<dbReference type="HOGENOM" id="CLU_013016_0_3_4"/>
<dbReference type="Pfam" id="PF01032">
    <property type="entry name" value="FecCD"/>
    <property type="match status" value="1"/>
</dbReference>
<keyword evidence="7 9" id="KW-0472">Membrane</keyword>
<dbReference type="InterPro" id="IPR000522">
    <property type="entry name" value="ABC_transptr_permease_BtuC"/>
</dbReference>
<evidence type="ECO:0000256" key="7">
    <source>
        <dbReference type="ARBA" id="ARBA00023136"/>
    </source>
</evidence>
<evidence type="ECO:0000256" key="3">
    <source>
        <dbReference type="ARBA" id="ARBA00022448"/>
    </source>
</evidence>
<keyword evidence="3" id="KW-0813">Transport</keyword>
<feature type="transmembrane region" description="Helical" evidence="9">
    <location>
        <begin position="328"/>
        <end position="347"/>
    </location>
</feature>
<comment type="subcellular location">
    <subcellularLocation>
        <location evidence="1">Cell membrane</location>
        <topology evidence="1">Multi-pass membrane protein</topology>
    </subcellularLocation>
</comment>
<sequence>MAAAIARGARTMSAGSSGSARPMSPRRAAAIWLALAAAAGLLLVISLATGSVRIAPARVLAALAGNPGFDADIVRTLRLPRALAGFACGALLSLAGALLQVLLRNPLADPYVLGVSGGAAAFAVAAMLLGVPWWGTQVAAFAGSLASMGIVFGLARRALWLGEPRDASPRLLLTGVIVAAGFSAATALMMTFSPERALRGIVFWLQGDLNGTGMPWFALAVLAMLVASCVPATRQLNALARGDQFAQALGVPVVALRARVYVMASLAAAAAVTTAGTLGFVGLVVPHLVRLAWGNDQRMLVPASMLGGGAAVMGADLVARSAFAPAQLPVGVVTALVGVPLFLWMLLGRRR</sequence>
<dbReference type="Gene3D" id="1.10.3470.10">
    <property type="entry name" value="ABC transporter involved in vitamin B12 uptake, BtuC"/>
    <property type="match status" value="1"/>
</dbReference>
<gene>
    <name evidence="10" type="ordered locus">RBRH_03139</name>
</gene>
<feature type="transmembrane region" description="Helical" evidence="9">
    <location>
        <begin position="140"/>
        <end position="159"/>
    </location>
</feature>
<feature type="transmembrane region" description="Helical" evidence="9">
    <location>
        <begin position="111"/>
        <end position="134"/>
    </location>
</feature>
<feature type="transmembrane region" description="Helical" evidence="9">
    <location>
        <begin position="268"/>
        <end position="289"/>
    </location>
</feature>
<evidence type="ECO:0000256" key="4">
    <source>
        <dbReference type="ARBA" id="ARBA00022475"/>
    </source>
</evidence>
<dbReference type="InterPro" id="IPR037294">
    <property type="entry name" value="ABC_BtuC-like"/>
</dbReference>